<accession>A0A7E4VMM8</accession>
<evidence type="ECO:0000313" key="2">
    <source>
        <dbReference type="Proteomes" id="UP000492821"/>
    </source>
</evidence>
<dbReference type="InterPro" id="IPR011333">
    <property type="entry name" value="SKP1/BTB/POZ_sf"/>
</dbReference>
<dbReference type="AlphaFoldDB" id="A0A7E4VMM8"/>
<keyword evidence="2" id="KW-1185">Reference proteome</keyword>
<evidence type="ECO:0000313" key="3">
    <source>
        <dbReference type="WBParaSite" id="Pan_g22815.t1"/>
    </source>
</evidence>
<sequence>MNTYRYAPVPSALPAEPIEPDRVVASEAPSVVDLTTELCEDLVRRLREDLANKVSPLKSYEKHLKDTFPTLKPEFFTHCFVFAENRSAFILAFLAFNYLTDRLEGIVSYNHELFKHLEHNNAKCQLVGVETPKDTSPQLCMATKLKKQKYPPLWAMFVYVIETSTDFRVSLNIGKQQLLQHDEARAAFQNGRINLTFEVEFEVYIPFSTVNPTIVDEYHNSPMDLYFCVGHKVIPVHKDVITSLSCVIFAMFAKDFRERQSNKVPVKLFDL</sequence>
<dbReference type="SUPFAM" id="SSF54695">
    <property type="entry name" value="POZ domain"/>
    <property type="match status" value="1"/>
</dbReference>
<dbReference type="PROSITE" id="PS50097">
    <property type="entry name" value="BTB"/>
    <property type="match status" value="1"/>
</dbReference>
<dbReference type="WBParaSite" id="Pan_g22815.t1">
    <property type="protein sequence ID" value="Pan_g22815.t1"/>
    <property type="gene ID" value="Pan_g22815"/>
</dbReference>
<name>A0A7E4VMM8_PANRE</name>
<dbReference type="Proteomes" id="UP000492821">
    <property type="component" value="Unassembled WGS sequence"/>
</dbReference>
<proteinExistence type="predicted"/>
<organism evidence="2 3">
    <name type="scientific">Panagrellus redivivus</name>
    <name type="common">Microworm</name>
    <dbReference type="NCBI Taxonomy" id="6233"/>
    <lineage>
        <taxon>Eukaryota</taxon>
        <taxon>Metazoa</taxon>
        <taxon>Ecdysozoa</taxon>
        <taxon>Nematoda</taxon>
        <taxon>Chromadorea</taxon>
        <taxon>Rhabditida</taxon>
        <taxon>Tylenchina</taxon>
        <taxon>Panagrolaimomorpha</taxon>
        <taxon>Panagrolaimoidea</taxon>
        <taxon>Panagrolaimidae</taxon>
        <taxon>Panagrellus</taxon>
    </lineage>
</organism>
<reference evidence="2" key="1">
    <citation type="journal article" date="2013" name="Genetics">
        <title>The draft genome and transcriptome of Panagrellus redivivus are shaped by the harsh demands of a free-living lifestyle.</title>
        <authorList>
            <person name="Srinivasan J."/>
            <person name="Dillman A.R."/>
            <person name="Macchietto M.G."/>
            <person name="Heikkinen L."/>
            <person name="Lakso M."/>
            <person name="Fracchia K.M."/>
            <person name="Antoshechkin I."/>
            <person name="Mortazavi A."/>
            <person name="Wong G."/>
            <person name="Sternberg P.W."/>
        </authorList>
    </citation>
    <scope>NUCLEOTIDE SEQUENCE [LARGE SCALE GENOMIC DNA]</scope>
    <source>
        <strain evidence="2">MT8872</strain>
    </source>
</reference>
<protein>
    <submittedName>
        <fullName evidence="3">BTB domain-containing protein</fullName>
    </submittedName>
</protein>
<feature type="domain" description="BTB" evidence="1">
    <location>
        <begin position="223"/>
        <end position="271"/>
    </location>
</feature>
<evidence type="ECO:0000259" key="1">
    <source>
        <dbReference type="PROSITE" id="PS50097"/>
    </source>
</evidence>
<reference evidence="3" key="2">
    <citation type="submission" date="2020-10" db="UniProtKB">
        <authorList>
            <consortium name="WormBaseParasite"/>
        </authorList>
    </citation>
    <scope>IDENTIFICATION</scope>
</reference>
<dbReference type="InterPro" id="IPR000210">
    <property type="entry name" value="BTB/POZ_dom"/>
</dbReference>